<keyword evidence="3" id="KW-0547">Nucleotide-binding</keyword>
<evidence type="ECO:0000256" key="5">
    <source>
        <dbReference type="ARBA" id="ARBA00022970"/>
    </source>
</evidence>
<dbReference type="PATRIC" id="fig|1076.23.peg.94"/>
<dbReference type="InterPro" id="IPR003439">
    <property type="entry name" value="ABC_transporter-like_ATP-bd"/>
</dbReference>
<dbReference type="GO" id="GO:0016887">
    <property type="term" value="F:ATP hydrolysis activity"/>
    <property type="evidence" value="ECO:0007669"/>
    <property type="project" value="InterPro"/>
</dbReference>
<accession>A0A0D7F3E6</accession>
<dbReference type="InterPro" id="IPR052156">
    <property type="entry name" value="BCAA_Transport_ATP-bd_LivF"/>
</dbReference>
<organism evidence="8 9">
    <name type="scientific">Rhodopseudomonas palustris</name>
    <dbReference type="NCBI Taxonomy" id="1076"/>
    <lineage>
        <taxon>Bacteria</taxon>
        <taxon>Pseudomonadati</taxon>
        <taxon>Pseudomonadota</taxon>
        <taxon>Alphaproteobacteria</taxon>
        <taxon>Hyphomicrobiales</taxon>
        <taxon>Nitrobacteraceae</taxon>
        <taxon>Rhodopseudomonas</taxon>
    </lineage>
</organism>
<proteinExistence type="inferred from homology"/>
<dbReference type="AlphaFoldDB" id="A0A0D7F3E6"/>
<evidence type="ECO:0000313" key="8">
    <source>
        <dbReference type="EMBL" id="KIZ47310.1"/>
    </source>
</evidence>
<dbReference type="SMART" id="SM00382">
    <property type="entry name" value="AAA"/>
    <property type="match status" value="1"/>
</dbReference>
<dbReference type="InterPro" id="IPR003593">
    <property type="entry name" value="AAA+_ATPase"/>
</dbReference>
<name>A0A0D7F3E6_RHOPL</name>
<dbReference type="InterPro" id="IPR027417">
    <property type="entry name" value="P-loop_NTPase"/>
</dbReference>
<evidence type="ECO:0000256" key="1">
    <source>
        <dbReference type="ARBA" id="ARBA00005417"/>
    </source>
</evidence>
<evidence type="ECO:0000256" key="3">
    <source>
        <dbReference type="ARBA" id="ARBA00022741"/>
    </source>
</evidence>
<dbReference type="PANTHER" id="PTHR43820:SF4">
    <property type="entry name" value="HIGH-AFFINITY BRANCHED-CHAIN AMINO ACID TRANSPORT ATP-BINDING PROTEIN LIVF"/>
    <property type="match status" value="1"/>
</dbReference>
<protein>
    <recommendedName>
        <fullName evidence="7">ABC transporter domain-containing protein</fullName>
    </recommendedName>
</protein>
<keyword evidence="5" id="KW-0029">Amino-acid transport</keyword>
<dbReference type="PANTHER" id="PTHR43820">
    <property type="entry name" value="HIGH-AFFINITY BRANCHED-CHAIN AMINO ACID TRANSPORT ATP-BINDING PROTEIN LIVF"/>
    <property type="match status" value="1"/>
</dbReference>
<evidence type="ECO:0000256" key="4">
    <source>
        <dbReference type="ARBA" id="ARBA00022840"/>
    </source>
</evidence>
<sequence>MLEIDNLFVSYGKVDVLHDVSMRVGHNECVALLGPNNAGKTTLLRAVSGLVPARSGSIKFADEAIGELRSNQVVDRGVIQIPEGRHIFSDLSVEENLLVGGARLKPRARRRRLDELLGALPLLAELRSRRAGTLSGGQQQLVVITRALMAEPRLLLIDEPTLGLSPVAIDEVFTTLREVHATGTTILLSEQNAELSLDLCTRGYVMTGGRIVLEGDSAQLKEAALGKVYLT</sequence>
<dbReference type="GO" id="GO:0005524">
    <property type="term" value="F:ATP binding"/>
    <property type="evidence" value="ECO:0007669"/>
    <property type="project" value="UniProtKB-KW"/>
</dbReference>
<evidence type="ECO:0000259" key="7">
    <source>
        <dbReference type="PROSITE" id="PS50893"/>
    </source>
</evidence>
<dbReference type="PROSITE" id="PS50893">
    <property type="entry name" value="ABC_TRANSPORTER_2"/>
    <property type="match status" value="1"/>
</dbReference>
<feature type="domain" description="ABC transporter" evidence="7">
    <location>
        <begin position="2"/>
        <end position="230"/>
    </location>
</feature>
<keyword evidence="4" id="KW-0067">ATP-binding</keyword>
<dbReference type="GO" id="GO:0015807">
    <property type="term" value="P:L-amino acid transport"/>
    <property type="evidence" value="ECO:0007669"/>
    <property type="project" value="TreeGrafter"/>
</dbReference>
<dbReference type="CDD" id="cd03224">
    <property type="entry name" value="ABC_TM1139_LivF_branched"/>
    <property type="match status" value="1"/>
</dbReference>
<comment type="similarity">
    <text evidence="1">Belongs to the ABC transporter superfamily.</text>
</comment>
<comment type="function">
    <text evidence="6">Involved in beta-(1--&gt;2)glucan export. Transmembrane domains (TMD) form a pore in the inner membrane and the ATP-binding domain (NBD) is responsible for energy generation.</text>
</comment>
<reference evidence="8 9" key="1">
    <citation type="submission" date="2014-11" db="EMBL/GenBank/DDBJ databases">
        <title>Genomics and ecophysiology of heterotrophic nitrogen fixing bacteria isolated from estuarine surface water.</title>
        <authorList>
            <person name="Bentzon-Tilia M."/>
            <person name="Severin I."/>
            <person name="Hansen L.H."/>
            <person name="Riemann L."/>
        </authorList>
    </citation>
    <scope>NUCLEOTIDE SEQUENCE [LARGE SCALE GENOMIC DNA]</scope>
    <source>
        <strain evidence="8 9">BAL398</strain>
    </source>
</reference>
<comment type="caution">
    <text evidence="8">The sequence shown here is derived from an EMBL/GenBank/DDBJ whole genome shotgun (WGS) entry which is preliminary data.</text>
</comment>
<evidence type="ECO:0000256" key="2">
    <source>
        <dbReference type="ARBA" id="ARBA00022448"/>
    </source>
</evidence>
<dbReference type="EMBL" id="JXXE01000093">
    <property type="protein sequence ID" value="KIZ47310.1"/>
    <property type="molecule type" value="Genomic_DNA"/>
</dbReference>
<dbReference type="Gene3D" id="3.40.50.300">
    <property type="entry name" value="P-loop containing nucleotide triphosphate hydrolases"/>
    <property type="match status" value="1"/>
</dbReference>
<evidence type="ECO:0000313" key="9">
    <source>
        <dbReference type="Proteomes" id="UP000032515"/>
    </source>
</evidence>
<dbReference type="RefSeq" id="WP_044406534.1">
    <property type="nucleotide sequence ID" value="NZ_JXXE01000093.1"/>
</dbReference>
<dbReference type="GO" id="GO:0015658">
    <property type="term" value="F:branched-chain amino acid transmembrane transporter activity"/>
    <property type="evidence" value="ECO:0007669"/>
    <property type="project" value="TreeGrafter"/>
</dbReference>
<dbReference type="SUPFAM" id="SSF52540">
    <property type="entry name" value="P-loop containing nucleoside triphosphate hydrolases"/>
    <property type="match status" value="1"/>
</dbReference>
<dbReference type="Proteomes" id="UP000032515">
    <property type="component" value="Unassembled WGS sequence"/>
</dbReference>
<dbReference type="OrthoDB" id="9776369at2"/>
<dbReference type="Pfam" id="PF00005">
    <property type="entry name" value="ABC_tran"/>
    <property type="match status" value="1"/>
</dbReference>
<evidence type="ECO:0000256" key="6">
    <source>
        <dbReference type="ARBA" id="ARBA00024722"/>
    </source>
</evidence>
<gene>
    <name evidence="8" type="ORF">OO17_05025</name>
</gene>
<keyword evidence="2" id="KW-0813">Transport</keyword>